<dbReference type="Pfam" id="PF18291">
    <property type="entry name" value="HU-HIG"/>
    <property type="match status" value="1"/>
</dbReference>
<evidence type="ECO:0000313" key="4">
    <source>
        <dbReference type="EMBL" id="MBB4045259.1"/>
    </source>
</evidence>
<keyword evidence="5" id="KW-1185">Reference proteome</keyword>
<dbReference type="NCBIfam" id="TIGR01201">
    <property type="entry name" value="HU_rel"/>
    <property type="match status" value="1"/>
</dbReference>
<comment type="caution">
    <text evidence="4">The sequence shown here is derived from an EMBL/GenBank/DDBJ whole genome shotgun (WGS) entry which is preliminary data.</text>
</comment>
<reference evidence="4" key="1">
    <citation type="submission" date="2020-08" db="EMBL/GenBank/DDBJ databases">
        <title>Genomic Encyclopedia of Type Strains, Phase IV (KMG-IV): sequencing the most valuable type-strain genomes for metagenomic binning, comparative biology and taxonomic classification.</title>
        <authorList>
            <person name="Goeker M."/>
        </authorList>
    </citation>
    <scope>NUCLEOTIDE SEQUENCE [LARGE SCALE GENOMIC DNA]</scope>
    <source>
        <strain evidence="4">DSM 105720</strain>
    </source>
</reference>
<dbReference type="GO" id="GO:0003677">
    <property type="term" value="F:DNA binding"/>
    <property type="evidence" value="ECO:0007669"/>
    <property type="project" value="UniProtKB-KW"/>
</dbReference>
<dbReference type="InterPro" id="IPR010992">
    <property type="entry name" value="IHF-like_DNA-bd_dom_sf"/>
</dbReference>
<evidence type="ECO:0000256" key="2">
    <source>
        <dbReference type="SAM" id="MobiDB-lite"/>
    </source>
</evidence>
<gene>
    <name evidence="4" type="ORF">GGR06_003071</name>
</gene>
<evidence type="ECO:0000256" key="1">
    <source>
        <dbReference type="ARBA" id="ARBA00023125"/>
    </source>
</evidence>
<keyword evidence="1" id="KW-0238">DNA-binding</keyword>
<dbReference type="InterPro" id="IPR041607">
    <property type="entry name" value="HU-HIG"/>
</dbReference>
<dbReference type="EMBL" id="JACIER010000014">
    <property type="protein sequence ID" value="MBB4045259.1"/>
    <property type="molecule type" value="Genomic_DNA"/>
</dbReference>
<organism evidence="4 5">
    <name type="scientific">Bacteroides reticulotermitis</name>
    <dbReference type="NCBI Taxonomy" id="1133319"/>
    <lineage>
        <taxon>Bacteria</taxon>
        <taxon>Pseudomonadati</taxon>
        <taxon>Bacteroidota</taxon>
        <taxon>Bacteroidia</taxon>
        <taxon>Bacteroidales</taxon>
        <taxon>Bacteroidaceae</taxon>
        <taxon>Bacteroides</taxon>
    </lineage>
</organism>
<feature type="domain" description="HU" evidence="3">
    <location>
        <begin position="3"/>
        <end position="122"/>
    </location>
</feature>
<dbReference type="AlphaFoldDB" id="A0A840D368"/>
<dbReference type="SUPFAM" id="SSF47729">
    <property type="entry name" value="IHF-like DNA-binding proteins"/>
    <property type="match status" value="1"/>
</dbReference>
<dbReference type="InterPro" id="IPR005902">
    <property type="entry name" value="HU_DNA-bd_put"/>
</dbReference>
<protein>
    <submittedName>
        <fullName evidence="4">Histone-like DNA-binding protein</fullName>
    </submittedName>
</protein>
<evidence type="ECO:0000259" key="3">
    <source>
        <dbReference type="Pfam" id="PF18291"/>
    </source>
</evidence>
<feature type="region of interest" description="Disordered" evidence="2">
    <location>
        <begin position="124"/>
        <end position="155"/>
    </location>
</feature>
<dbReference type="Proteomes" id="UP000560658">
    <property type="component" value="Unassembled WGS sequence"/>
</dbReference>
<dbReference type="Gene3D" id="4.10.520.10">
    <property type="entry name" value="IHF-like DNA-binding proteins"/>
    <property type="match status" value="1"/>
</dbReference>
<proteinExistence type="predicted"/>
<accession>A0A840D368</accession>
<evidence type="ECO:0000313" key="5">
    <source>
        <dbReference type="Proteomes" id="UP000560658"/>
    </source>
</evidence>
<sequence>MQNYVIIPRKNPSKPMEAPKFYAVARSGRTASVKEVCRRISERSSYSKGELEGAIGEFLLEIVNVLQEGNIVQLGDLGNFRMGIKTGTPTETEKDFKSSCIQKSKVLFYPGNDLRKLCKTMDYTPYKSGEKNDEEEKPDNGGGNNGGGEAPDPSL</sequence>
<name>A0A840D368_9BACE</name>
<feature type="compositionally biased region" description="Gly residues" evidence="2">
    <location>
        <begin position="140"/>
        <end position="149"/>
    </location>
</feature>